<gene>
    <name evidence="2" type="ORF">BD626DRAFT_589175</name>
</gene>
<reference evidence="2 3" key="1">
    <citation type="journal article" date="2019" name="New Phytol.">
        <title>Comparative genomics reveals unique wood-decay strategies and fruiting body development in the Schizophyllaceae.</title>
        <authorList>
            <person name="Almasi E."/>
            <person name="Sahu N."/>
            <person name="Krizsan K."/>
            <person name="Balint B."/>
            <person name="Kovacs G.M."/>
            <person name="Kiss B."/>
            <person name="Cseklye J."/>
            <person name="Drula E."/>
            <person name="Henrissat B."/>
            <person name="Nagy I."/>
            <person name="Chovatia M."/>
            <person name="Adam C."/>
            <person name="LaButti K."/>
            <person name="Lipzen A."/>
            <person name="Riley R."/>
            <person name="Grigoriev I.V."/>
            <person name="Nagy L.G."/>
        </authorList>
    </citation>
    <scope>NUCLEOTIDE SEQUENCE [LARGE SCALE GENOMIC DNA]</scope>
    <source>
        <strain evidence="2 3">NL-1724</strain>
    </source>
</reference>
<proteinExistence type="predicted"/>
<sequence>MLPHNEFILLLSPVTPNTRFVNAARFSSTGPLLIRPTSRSPEITLLRVTRDRLSTVTRERHPRDYRTRPVSLVPDRHHAAFILSTTNVEVEVLDTDPDVLDAGLNVLDAYLDVSDAPHSARRPRHCRQPPPPSTRVLDDGAGRKLSTSSALFAADVPSLWPSATSFFQDGNGDLLTSATAVEVIGTRALPKPPTKNTPSRYSQPMCLESMASSSLELARRVAALGIWPHARP</sequence>
<dbReference type="EMBL" id="VDMD01000239">
    <property type="protein sequence ID" value="TRM55213.1"/>
    <property type="molecule type" value="Genomic_DNA"/>
</dbReference>
<keyword evidence="3" id="KW-1185">Reference proteome</keyword>
<name>A0A550BRP1_9AGAR</name>
<evidence type="ECO:0000313" key="3">
    <source>
        <dbReference type="Proteomes" id="UP000320762"/>
    </source>
</evidence>
<comment type="caution">
    <text evidence="2">The sequence shown here is derived from an EMBL/GenBank/DDBJ whole genome shotgun (WGS) entry which is preliminary data.</text>
</comment>
<feature type="non-terminal residue" evidence="2">
    <location>
        <position position="232"/>
    </location>
</feature>
<evidence type="ECO:0000256" key="1">
    <source>
        <dbReference type="SAM" id="MobiDB-lite"/>
    </source>
</evidence>
<feature type="region of interest" description="Disordered" evidence="1">
    <location>
        <begin position="116"/>
        <end position="141"/>
    </location>
</feature>
<dbReference type="AlphaFoldDB" id="A0A550BRP1"/>
<evidence type="ECO:0000313" key="2">
    <source>
        <dbReference type="EMBL" id="TRM55213.1"/>
    </source>
</evidence>
<accession>A0A550BRP1</accession>
<organism evidence="2 3">
    <name type="scientific">Schizophyllum amplum</name>
    <dbReference type="NCBI Taxonomy" id="97359"/>
    <lineage>
        <taxon>Eukaryota</taxon>
        <taxon>Fungi</taxon>
        <taxon>Dikarya</taxon>
        <taxon>Basidiomycota</taxon>
        <taxon>Agaricomycotina</taxon>
        <taxon>Agaricomycetes</taxon>
        <taxon>Agaricomycetidae</taxon>
        <taxon>Agaricales</taxon>
        <taxon>Schizophyllaceae</taxon>
        <taxon>Schizophyllum</taxon>
    </lineage>
</organism>
<dbReference type="Proteomes" id="UP000320762">
    <property type="component" value="Unassembled WGS sequence"/>
</dbReference>
<protein>
    <submittedName>
        <fullName evidence="2">Uncharacterized protein</fullName>
    </submittedName>
</protein>